<dbReference type="InterPro" id="IPR005746">
    <property type="entry name" value="Thioredoxin"/>
</dbReference>
<evidence type="ECO:0000313" key="9">
    <source>
        <dbReference type="EMBL" id="MDR6940141.1"/>
    </source>
</evidence>
<dbReference type="PANTHER" id="PTHR45663:SF40">
    <property type="entry name" value="THIOREDOXIN 2"/>
    <property type="match status" value="1"/>
</dbReference>
<comment type="similarity">
    <text evidence="1 7">Belongs to the thioredoxin family.</text>
</comment>
<evidence type="ECO:0000256" key="1">
    <source>
        <dbReference type="ARBA" id="ARBA00008987"/>
    </source>
</evidence>
<comment type="caution">
    <text evidence="9">The sequence shown here is derived from an EMBL/GenBank/DDBJ whole genome shotgun (WGS) entry which is preliminary data.</text>
</comment>
<dbReference type="NCBIfam" id="TIGR01068">
    <property type="entry name" value="thioredoxin"/>
    <property type="match status" value="1"/>
</dbReference>
<dbReference type="EMBL" id="JAVDUJ010000001">
    <property type="protein sequence ID" value="MDR6940141.1"/>
    <property type="molecule type" value="Genomic_DNA"/>
</dbReference>
<evidence type="ECO:0000313" key="10">
    <source>
        <dbReference type="Proteomes" id="UP001266099"/>
    </source>
</evidence>
<dbReference type="PROSITE" id="PS51352">
    <property type="entry name" value="THIOREDOXIN_2"/>
    <property type="match status" value="1"/>
</dbReference>
<feature type="domain" description="Thioredoxin" evidence="8">
    <location>
        <begin position="1"/>
        <end position="104"/>
    </location>
</feature>
<reference evidence="9 10" key="1">
    <citation type="submission" date="2023-07" db="EMBL/GenBank/DDBJ databases">
        <title>Sequencing the genomes of 1000 actinobacteria strains.</title>
        <authorList>
            <person name="Klenk H.-P."/>
        </authorList>
    </citation>
    <scope>NUCLEOTIDE SEQUENCE [LARGE SCALE GENOMIC DNA]</scope>
    <source>
        <strain evidence="9 10">DSM 15539</strain>
    </source>
</reference>
<protein>
    <recommendedName>
        <fullName evidence="6 7">Thioredoxin</fullName>
    </recommendedName>
</protein>
<keyword evidence="10" id="KW-1185">Reference proteome</keyword>
<dbReference type="PROSITE" id="PS00194">
    <property type="entry name" value="THIOREDOXIN_1"/>
    <property type="match status" value="1"/>
</dbReference>
<proteinExistence type="inferred from homology"/>
<dbReference type="InterPro" id="IPR013766">
    <property type="entry name" value="Thioredoxin_domain"/>
</dbReference>
<dbReference type="Pfam" id="PF00085">
    <property type="entry name" value="Thioredoxin"/>
    <property type="match status" value="1"/>
</dbReference>
<evidence type="ECO:0000256" key="7">
    <source>
        <dbReference type="PIRNR" id="PIRNR000077"/>
    </source>
</evidence>
<evidence type="ECO:0000256" key="6">
    <source>
        <dbReference type="NCBIfam" id="TIGR01068"/>
    </source>
</evidence>
<gene>
    <name evidence="9" type="ORF">J2S36_001684</name>
</gene>
<dbReference type="PANTHER" id="PTHR45663">
    <property type="entry name" value="GEO12009P1"/>
    <property type="match status" value="1"/>
</dbReference>
<organism evidence="9 10">
    <name type="scientific">Arcanobacterium hippocoleae</name>
    <dbReference type="NCBI Taxonomy" id="149017"/>
    <lineage>
        <taxon>Bacteria</taxon>
        <taxon>Bacillati</taxon>
        <taxon>Actinomycetota</taxon>
        <taxon>Actinomycetes</taxon>
        <taxon>Actinomycetales</taxon>
        <taxon>Actinomycetaceae</taxon>
        <taxon>Arcanobacterium</taxon>
    </lineage>
</organism>
<dbReference type="CDD" id="cd02947">
    <property type="entry name" value="TRX_family"/>
    <property type="match status" value="1"/>
</dbReference>
<name>A0ABU1T5I1_9ACTO</name>
<dbReference type="InterPro" id="IPR036249">
    <property type="entry name" value="Thioredoxin-like_sf"/>
</dbReference>
<keyword evidence="5" id="KW-0676">Redox-active center</keyword>
<dbReference type="RefSeq" id="WP_309957396.1">
    <property type="nucleotide sequence ID" value="NZ_CP136414.1"/>
</dbReference>
<evidence type="ECO:0000256" key="3">
    <source>
        <dbReference type="ARBA" id="ARBA00022982"/>
    </source>
</evidence>
<keyword evidence="2" id="KW-0813">Transport</keyword>
<dbReference type="SUPFAM" id="SSF52833">
    <property type="entry name" value="Thioredoxin-like"/>
    <property type="match status" value="1"/>
</dbReference>
<keyword evidence="3" id="KW-0249">Electron transport</keyword>
<dbReference type="PIRSF" id="PIRSF000077">
    <property type="entry name" value="Thioredoxin"/>
    <property type="match status" value="1"/>
</dbReference>
<sequence length="118" mass="13107">MATIEITKGNFAETIKEGTVLLDFWAPWCGPCRMFSPVFEDASQRHPEIKFGKVNTDAQVELAQAHSIMSIPTLMVFRDGVKLYEGAGALDKKALEDLIQQAQEIDMNQVHAEIAKNA</sequence>
<accession>A0ABU1T5I1</accession>
<keyword evidence="4" id="KW-1015">Disulfide bond</keyword>
<dbReference type="PRINTS" id="PR00421">
    <property type="entry name" value="THIOREDOXIN"/>
</dbReference>
<dbReference type="Proteomes" id="UP001266099">
    <property type="component" value="Unassembled WGS sequence"/>
</dbReference>
<dbReference type="Gene3D" id="3.40.30.10">
    <property type="entry name" value="Glutaredoxin"/>
    <property type="match status" value="1"/>
</dbReference>
<evidence type="ECO:0000256" key="2">
    <source>
        <dbReference type="ARBA" id="ARBA00022448"/>
    </source>
</evidence>
<dbReference type="InterPro" id="IPR017937">
    <property type="entry name" value="Thioredoxin_CS"/>
</dbReference>
<evidence type="ECO:0000256" key="4">
    <source>
        <dbReference type="ARBA" id="ARBA00023157"/>
    </source>
</evidence>
<evidence type="ECO:0000256" key="5">
    <source>
        <dbReference type="ARBA" id="ARBA00023284"/>
    </source>
</evidence>
<evidence type="ECO:0000259" key="8">
    <source>
        <dbReference type="PROSITE" id="PS51352"/>
    </source>
</evidence>